<dbReference type="GO" id="GO:0031982">
    <property type="term" value="C:vesicle"/>
    <property type="evidence" value="ECO:0007669"/>
    <property type="project" value="TreeGrafter"/>
</dbReference>
<feature type="region of interest" description="Disordered" evidence="3">
    <location>
        <begin position="840"/>
        <end position="880"/>
    </location>
</feature>
<name>A0A5P1EQ55_ASPOF</name>
<dbReference type="PANTHER" id="PTHR23172">
    <property type="entry name" value="AUXILIN/CYCLIN G-ASSOCIATED KINASE-RELATED"/>
    <property type="match status" value="1"/>
</dbReference>
<feature type="region of interest" description="Disordered" evidence="3">
    <location>
        <begin position="324"/>
        <end position="343"/>
    </location>
</feature>
<dbReference type="AlphaFoldDB" id="A0A5P1EQ55"/>
<organism evidence="4 5">
    <name type="scientific">Asparagus officinalis</name>
    <name type="common">Garden asparagus</name>
    <dbReference type="NCBI Taxonomy" id="4686"/>
    <lineage>
        <taxon>Eukaryota</taxon>
        <taxon>Viridiplantae</taxon>
        <taxon>Streptophyta</taxon>
        <taxon>Embryophyta</taxon>
        <taxon>Tracheophyta</taxon>
        <taxon>Spermatophyta</taxon>
        <taxon>Magnoliopsida</taxon>
        <taxon>Liliopsida</taxon>
        <taxon>Asparagales</taxon>
        <taxon>Asparagaceae</taxon>
        <taxon>Asparagoideae</taxon>
        <taxon>Asparagus</taxon>
    </lineage>
</organism>
<feature type="region of interest" description="Disordered" evidence="3">
    <location>
        <begin position="946"/>
        <end position="1013"/>
    </location>
</feature>
<feature type="region of interest" description="Disordered" evidence="3">
    <location>
        <begin position="1062"/>
        <end position="1082"/>
    </location>
</feature>
<protein>
    <recommendedName>
        <fullName evidence="6">J domain-containing protein</fullName>
    </recommendedName>
</protein>
<reference evidence="5" key="1">
    <citation type="journal article" date="2017" name="Nat. Commun.">
        <title>The asparagus genome sheds light on the origin and evolution of a young Y chromosome.</title>
        <authorList>
            <person name="Harkess A."/>
            <person name="Zhou J."/>
            <person name="Xu C."/>
            <person name="Bowers J.E."/>
            <person name="Van der Hulst R."/>
            <person name="Ayyampalayam S."/>
            <person name="Mercati F."/>
            <person name="Riccardi P."/>
            <person name="McKain M.R."/>
            <person name="Kakrana A."/>
            <person name="Tang H."/>
            <person name="Ray J."/>
            <person name="Groenendijk J."/>
            <person name="Arikit S."/>
            <person name="Mathioni S.M."/>
            <person name="Nakano M."/>
            <person name="Shan H."/>
            <person name="Telgmann-Rauber A."/>
            <person name="Kanno A."/>
            <person name="Yue Z."/>
            <person name="Chen H."/>
            <person name="Li W."/>
            <person name="Chen Y."/>
            <person name="Xu X."/>
            <person name="Zhang Y."/>
            <person name="Luo S."/>
            <person name="Chen H."/>
            <person name="Gao J."/>
            <person name="Mao Z."/>
            <person name="Pires J.C."/>
            <person name="Luo M."/>
            <person name="Kudrna D."/>
            <person name="Wing R.A."/>
            <person name="Meyers B.C."/>
            <person name="Yi K."/>
            <person name="Kong H."/>
            <person name="Lavrijsen P."/>
            <person name="Sunseri F."/>
            <person name="Falavigna A."/>
            <person name="Ye Y."/>
            <person name="Leebens-Mack J.H."/>
            <person name="Chen G."/>
        </authorList>
    </citation>
    <scope>NUCLEOTIDE SEQUENCE [LARGE SCALE GENOMIC DNA]</scope>
    <source>
        <strain evidence="5">cv. DH0086</strain>
    </source>
</reference>
<evidence type="ECO:0000256" key="3">
    <source>
        <dbReference type="SAM" id="MobiDB-lite"/>
    </source>
</evidence>
<feature type="compositionally biased region" description="Basic and acidic residues" evidence="3">
    <location>
        <begin position="953"/>
        <end position="991"/>
    </location>
</feature>
<feature type="coiled-coil region" evidence="2">
    <location>
        <begin position="389"/>
        <end position="420"/>
    </location>
</feature>
<sequence>MISRSVRILTVNANESGEGECTAHPPGTSIHSPVRQPTVSAKHNKLTSRTDRRCASKSNDYAEIFGGISVACSIPFLDLPPPAEDFEGVGELIDYPEIFGGFSGGDFGVDYEELFKGKRTTGESSASSNGRIRTDVMFGQHAEVSDISPEVATNDHVGCSNENKFLSSSDHLDDGPKQYSMLYHRTSRGSVDDVINGKIHITELHVVPEYTHMINSCLSQDVKSNTSPNTQTKDLLSNVNHNGRSGDLEQNVVPPTSPTDNAKSHGADWGTHHKEYSSGHTAPEDDPVNLKHHSRFSSNYSASSGDMPHSDVPYVSVSDINLRTRPSKVPPPSRAPPKLVSKQENIRSHQIRYRVGASKNHGVQGVAKDGSSCFLDVEIDASSAAAASAAAMKEAMEQAQARLKSAKELMERKRDNLQSHKLGHKEGANYAERIEVKASVEGIDLKDMMVKKPLQTADKGMKEYTQADMQKFIKAAKTAPNHNEKERHVIADHHSREENGFNSSHVGYKSEGVSGEWKTEEQFYELINNEKKFRAIKEASRQEFDEKKPETTVKVNEDMENYTEKDGLANEINRTVMLQKTDETIQSNAIGNNSKGSNIDQKVESRNTPEIVLETCIVKEIKPEVFSSSHHRNVHKKLQLPQDFLTNREDLSKSNAGEESSSGESQMNAISPDNAFKFGEVYHDEEENIQVYDAEEGCVLVDTEKKLSGTCDTSASHVIVEKPEIFCRLGVQHEIVNEKGGASVNCVMEAEEEVAHRDEPSEYVRGNDKQESCYQQTECKLEDTISDSYCPESIKLDGAEGSCMPKENILMNKVAQKDNMVKLNSSVENSVDQETQLELQQNEKKQNVDQSSPVVEDSVEREALGDEHIKSENEKYEEDSGVLGAERAHIQVDPAQEVLQRAEYKNIGDVQEGSRVENENLGDAEVCQKPWSSSHDPVETLQTVVAENSNSDMQKREKMANEQTKQREREHEKEQARKLEEEKERERERLLSKGRHVKHMNEPGKTRVKAEKASAEALEKSLVEKALKEAKLRAERAAVERATAEARERAVEKALAERAAADARQRAERLNPTSRDKSMKHNETGDYFKVSDKADNGIRLKTNSSDVLRDVRLQTAGPSCSSKKCSDSSAHGEVESPLRCKARLERHQRTVERAAKALAEKNLRDVLAQREQAERNRLAESLDADVKRWSTGKEGNLRALLSTLQYILGPESGWQPVPLTDVITAVAVKKAYRKATLCVHPDKLQQRGASIQQKYICEKVFDLLKDAWNRFNSEER</sequence>
<dbReference type="PANTHER" id="PTHR23172:SF87">
    <property type="entry name" value="CHAPERONE DNAJ-DOMAIN SUPERFAMILY PROTEIN"/>
    <property type="match status" value="1"/>
</dbReference>
<dbReference type="GO" id="GO:0005737">
    <property type="term" value="C:cytoplasm"/>
    <property type="evidence" value="ECO:0007669"/>
    <property type="project" value="TreeGrafter"/>
</dbReference>
<feature type="coiled-coil region" evidence="2">
    <location>
        <begin position="1141"/>
        <end position="1176"/>
    </location>
</feature>
<dbReference type="Gene3D" id="1.10.287.110">
    <property type="entry name" value="DnaJ domain"/>
    <property type="match status" value="1"/>
</dbReference>
<dbReference type="OMA" id="NEDMENY"/>
<dbReference type="GO" id="GO:0072583">
    <property type="term" value="P:clathrin-dependent endocytosis"/>
    <property type="evidence" value="ECO:0007669"/>
    <property type="project" value="TreeGrafter"/>
</dbReference>
<feature type="compositionally biased region" description="Basic and acidic residues" evidence="3">
    <location>
        <begin position="262"/>
        <end position="277"/>
    </location>
</feature>
<keyword evidence="1 2" id="KW-0175">Coiled coil</keyword>
<gene>
    <name evidence="4" type="ORF">A4U43_C05F6950</name>
</gene>
<dbReference type="Proteomes" id="UP000243459">
    <property type="component" value="Chromosome 5"/>
</dbReference>
<evidence type="ECO:0008006" key="6">
    <source>
        <dbReference type="Google" id="ProtNLM"/>
    </source>
</evidence>
<evidence type="ECO:0000256" key="2">
    <source>
        <dbReference type="SAM" id="Coils"/>
    </source>
</evidence>
<keyword evidence="5" id="KW-1185">Reference proteome</keyword>
<dbReference type="EMBL" id="CM007385">
    <property type="protein sequence ID" value="ONK68056.1"/>
    <property type="molecule type" value="Genomic_DNA"/>
</dbReference>
<dbReference type="GO" id="GO:0072318">
    <property type="term" value="P:clathrin coat disassembly"/>
    <property type="evidence" value="ECO:0007669"/>
    <property type="project" value="TreeGrafter"/>
</dbReference>
<dbReference type="InterPro" id="IPR036869">
    <property type="entry name" value="J_dom_sf"/>
</dbReference>
<accession>A0A5P1EQ55</accession>
<dbReference type="SUPFAM" id="SSF46565">
    <property type="entry name" value="Chaperone J-domain"/>
    <property type="match status" value="1"/>
</dbReference>
<feature type="compositionally biased region" description="Basic and acidic residues" evidence="3">
    <location>
        <begin position="999"/>
        <end position="1013"/>
    </location>
</feature>
<evidence type="ECO:0000256" key="1">
    <source>
        <dbReference type="ARBA" id="ARBA00023054"/>
    </source>
</evidence>
<feature type="compositionally biased region" description="Polar residues" evidence="3">
    <location>
        <begin position="222"/>
        <end position="243"/>
    </location>
</feature>
<evidence type="ECO:0000313" key="4">
    <source>
        <dbReference type="EMBL" id="ONK68056.1"/>
    </source>
</evidence>
<dbReference type="Gramene" id="ONK68056">
    <property type="protein sequence ID" value="ONK68056"/>
    <property type="gene ID" value="A4U43_C05F6950"/>
</dbReference>
<evidence type="ECO:0000313" key="5">
    <source>
        <dbReference type="Proteomes" id="UP000243459"/>
    </source>
</evidence>
<feature type="compositionally biased region" description="Basic and acidic residues" evidence="3">
    <location>
        <begin position="858"/>
        <end position="874"/>
    </location>
</feature>
<feature type="region of interest" description="Disordered" evidence="3">
    <location>
        <begin position="222"/>
        <end position="312"/>
    </location>
</feature>
<proteinExistence type="predicted"/>
<dbReference type="FunFam" id="1.10.287.110:FF:000009">
    <property type="entry name" value="Auxilin-related protein 1"/>
    <property type="match status" value="1"/>
</dbReference>
<dbReference type="GO" id="GO:0030276">
    <property type="term" value="F:clathrin binding"/>
    <property type="evidence" value="ECO:0007669"/>
    <property type="project" value="TreeGrafter"/>
</dbReference>